<name>A0A3Q9GGH8_9ACTO</name>
<dbReference type="OrthoDB" id="3078321at2"/>
<dbReference type="EMBL" id="CP033905">
    <property type="protein sequence ID" value="AZR07250.1"/>
    <property type="molecule type" value="Genomic_DNA"/>
</dbReference>
<reference evidence="1 2" key="1">
    <citation type="submission" date="2018-11" db="EMBL/GenBank/DDBJ databases">
        <title>Multidrug-resistant genes are associated with an 42-kb island TGI1 carrying a complex class 1 integron in a Trueperella pyogenes.</title>
        <authorList>
            <person name="Dong W."/>
        </authorList>
    </citation>
    <scope>NUCLEOTIDE SEQUENCE [LARGE SCALE GENOMIC DNA]</scope>
    <source>
        <strain evidence="1 2">TP4</strain>
    </source>
</reference>
<evidence type="ECO:0000313" key="1">
    <source>
        <dbReference type="EMBL" id="AZR07250.1"/>
    </source>
</evidence>
<dbReference type="AlphaFoldDB" id="A0A3Q9GGH8"/>
<accession>A0A3Q9GGH8</accession>
<organism evidence="1 2">
    <name type="scientific">Trueperella pyogenes</name>
    <dbReference type="NCBI Taxonomy" id="1661"/>
    <lineage>
        <taxon>Bacteria</taxon>
        <taxon>Bacillati</taxon>
        <taxon>Actinomycetota</taxon>
        <taxon>Actinomycetes</taxon>
        <taxon>Actinomycetales</taxon>
        <taxon>Actinomycetaceae</taxon>
        <taxon>Trueperella</taxon>
    </lineage>
</organism>
<sequence>MARATVKLPTAVLDELTAAGAHLDEHAEAALKAAGSVVEPVMRANLTASITGRYSTGQLVAALGLTPVKTDRAGNHNVKVGFDEPRQDGSSNAKIATILEYGSTRQVARPFLTRTRRTTRAPALEAMKRVLTERLPKGST</sequence>
<dbReference type="RefSeq" id="WP_053793924.1">
    <property type="nucleotide sequence ID" value="NZ_CP012649.1"/>
</dbReference>
<dbReference type="GeneID" id="97532388"/>
<gene>
    <name evidence="1" type="ORF">EBQ10_08055</name>
</gene>
<protein>
    <submittedName>
        <fullName evidence="1">HK97 gp10 family phage protein</fullName>
    </submittedName>
</protein>
<evidence type="ECO:0000313" key="2">
    <source>
        <dbReference type="Proteomes" id="UP000275951"/>
    </source>
</evidence>
<dbReference type="Proteomes" id="UP000275951">
    <property type="component" value="Chromosome"/>
</dbReference>
<proteinExistence type="predicted"/>